<dbReference type="GO" id="GO:0046872">
    <property type="term" value="F:metal ion binding"/>
    <property type="evidence" value="ECO:0007669"/>
    <property type="project" value="UniProtKB-KW"/>
</dbReference>
<dbReference type="InterPro" id="IPR051156">
    <property type="entry name" value="Mito/Outer_Membr_Metalloprot"/>
</dbReference>
<dbReference type="PANTHER" id="PTHR22726">
    <property type="entry name" value="METALLOENDOPEPTIDASE OMA1"/>
    <property type="match status" value="1"/>
</dbReference>
<evidence type="ECO:0000256" key="5">
    <source>
        <dbReference type="ARBA" id="ARBA00023049"/>
    </source>
</evidence>
<dbReference type="InterPro" id="IPR001915">
    <property type="entry name" value="Peptidase_M48"/>
</dbReference>
<keyword evidence="10" id="KW-1185">Reference proteome</keyword>
<evidence type="ECO:0000256" key="6">
    <source>
        <dbReference type="RuleBase" id="RU003983"/>
    </source>
</evidence>
<evidence type="ECO:0000256" key="7">
    <source>
        <dbReference type="SAM" id="MobiDB-lite"/>
    </source>
</evidence>
<accession>A0A9P5SG33</accession>
<gene>
    <name evidence="9" type="ORF">BG006_011081</name>
</gene>
<dbReference type="Proteomes" id="UP000696485">
    <property type="component" value="Unassembled WGS sequence"/>
</dbReference>
<keyword evidence="1 6" id="KW-0645">Protease</keyword>
<feature type="region of interest" description="Disordered" evidence="7">
    <location>
        <begin position="1"/>
        <end position="58"/>
    </location>
</feature>
<proteinExistence type="inferred from homology"/>
<comment type="caution">
    <text evidence="9">The sequence shown here is derived from an EMBL/GenBank/DDBJ whole genome shotgun (WGS) entry which is preliminary data.</text>
</comment>
<dbReference type="Gene3D" id="3.30.2010.10">
    <property type="entry name" value="Metalloproteases ('zincins'), catalytic domain"/>
    <property type="match status" value="1"/>
</dbReference>
<dbReference type="GO" id="GO:0006515">
    <property type="term" value="P:protein quality control for misfolded or incompletely synthesized proteins"/>
    <property type="evidence" value="ECO:0007669"/>
    <property type="project" value="TreeGrafter"/>
</dbReference>
<protein>
    <recommendedName>
        <fullName evidence="8">Peptidase M48 domain-containing protein</fullName>
    </recommendedName>
</protein>
<dbReference type="GO" id="GO:0005743">
    <property type="term" value="C:mitochondrial inner membrane"/>
    <property type="evidence" value="ECO:0007669"/>
    <property type="project" value="TreeGrafter"/>
</dbReference>
<keyword evidence="4 6" id="KW-0862">Zinc</keyword>
<evidence type="ECO:0000259" key="8">
    <source>
        <dbReference type="Pfam" id="PF01435"/>
    </source>
</evidence>
<evidence type="ECO:0000256" key="1">
    <source>
        <dbReference type="ARBA" id="ARBA00022670"/>
    </source>
</evidence>
<dbReference type="Pfam" id="PF01435">
    <property type="entry name" value="Peptidase_M48"/>
    <property type="match status" value="1"/>
</dbReference>
<keyword evidence="3 6" id="KW-0378">Hydrolase</keyword>
<organism evidence="9 10">
    <name type="scientific">Podila minutissima</name>
    <dbReference type="NCBI Taxonomy" id="64525"/>
    <lineage>
        <taxon>Eukaryota</taxon>
        <taxon>Fungi</taxon>
        <taxon>Fungi incertae sedis</taxon>
        <taxon>Mucoromycota</taxon>
        <taxon>Mortierellomycotina</taxon>
        <taxon>Mortierellomycetes</taxon>
        <taxon>Mortierellales</taxon>
        <taxon>Mortierellaceae</taxon>
        <taxon>Podila</taxon>
    </lineage>
</organism>
<feature type="compositionally biased region" description="Polar residues" evidence="7">
    <location>
        <begin position="1"/>
        <end position="11"/>
    </location>
</feature>
<comment type="cofactor">
    <cofactor evidence="6">
        <name>Zn(2+)</name>
        <dbReference type="ChEBI" id="CHEBI:29105"/>
    </cofactor>
    <text evidence="6">Binds 1 zinc ion per subunit.</text>
</comment>
<comment type="similarity">
    <text evidence="6">Belongs to the peptidase M48 family.</text>
</comment>
<dbReference type="AlphaFoldDB" id="A0A9P5SG33"/>
<sequence>MAKNSPSSSLGNMIPSPRQPSSSSENPISKIIPGRPQYKRFGQQGPNGTRSRGGRGPPIFYDKRFQVAGGVVTVGAGGYYVTHLETVPMTGRRRFMDVSIKQEEMMSKEAYNQVMHQYHSKILPQNHAYTQYVKRVARRIIQAAGMQDLDWEFHVIASDEKNAFVLPGGKVFVFTGILPIAENENGLATVLGHEIAHQLARHSAEKLSFTKIALFLGVIVSLVFDPSWSMQRIVMELGMMLPFSRKCETEADQIGLQLMAQACFDPRESTRMWARMHRTESGPSISFLNTHPASKDRATKLEHWMPEAMNTWHTSDCATTNVYADMFNKFRHASW</sequence>
<name>A0A9P5SG33_9FUNG</name>
<dbReference type="CDD" id="cd07331">
    <property type="entry name" value="M48C_Oma1_like"/>
    <property type="match status" value="1"/>
</dbReference>
<keyword evidence="5 6" id="KW-0482">Metalloprotease</keyword>
<feature type="domain" description="Peptidase M48" evidence="8">
    <location>
        <begin position="130"/>
        <end position="304"/>
    </location>
</feature>
<evidence type="ECO:0000256" key="2">
    <source>
        <dbReference type="ARBA" id="ARBA00022723"/>
    </source>
</evidence>
<evidence type="ECO:0000256" key="4">
    <source>
        <dbReference type="ARBA" id="ARBA00022833"/>
    </source>
</evidence>
<dbReference type="GO" id="GO:0004222">
    <property type="term" value="F:metalloendopeptidase activity"/>
    <property type="evidence" value="ECO:0007669"/>
    <property type="project" value="InterPro"/>
</dbReference>
<evidence type="ECO:0000313" key="10">
    <source>
        <dbReference type="Proteomes" id="UP000696485"/>
    </source>
</evidence>
<dbReference type="EMBL" id="JAAAUY010000923">
    <property type="protein sequence ID" value="KAF9325451.1"/>
    <property type="molecule type" value="Genomic_DNA"/>
</dbReference>
<evidence type="ECO:0000256" key="3">
    <source>
        <dbReference type="ARBA" id="ARBA00022801"/>
    </source>
</evidence>
<dbReference type="PANTHER" id="PTHR22726:SF1">
    <property type="entry name" value="METALLOENDOPEPTIDASE OMA1, MITOCHONDRIAL"/>
    <property type="match status" value="1"/>
</dbReference>
<dbReference type="GO" id="GO:0034982">
    <property type="term" value="P:mitochondrial protein processing"/>
    <property type="evidence" value="ECO:0007669"/>
    <property type="project" value="TreeGrafter"/>
</dbReference>
<evidence type="ECO:0000313" key="9">
    <source>
        <dbReference type="EMBL" id="KAF9325451.1"/>
    </source>
</evidence>
<keyword evidence="2" id="KW-0479">Metal-binding</keyword>
<reference evidence="9" key="1">
    <citation type="journal article" date="2020" name="Fungal Divers.">
        <title>Resolving the Mortierellaceae phylogeny through synthesis of multi-gene phylogenetics and phylogenomics.</title>
        <authorList>
            <person name="Vandepol N."/>
            <person name="Liber J."/>
            <person name="Desiro A."/>
            <person name="Na H."/>
            <person name="Kennedy M."/>
            <person name="Barry K."/>
            <person name="Grigoriev I.V."/>
            <person name="Miller A.N."/>
            <person name="O'Donnell K."/>
            <person name="Stajich J.E."/>
            <person name="Bonito G."/>
        </authorList>
    </citation>
    <scope>NUCLEOTIDE SEQUENCE</scope>
    <source>
        <strain evidence="9">NVP1</strain>
    </source>
</reference>